<reference evidence="2 3" key="1">
    <citation type="submission" date="2018-01" db="EMBL/GenBank/DDBJ databases">
        <title>Genome characterization of the sugarcane-associated fungus Trichoderma ghanense CCMA-1212 and their application in lignocelulose bioconversion.</title>
        <authorList>
            <person name="Steindorff A.S."/>
            <person name="Mendes T.D."/>
            <person name="Vilela E.S.D."/>
            <person name="Rodrigues D.S."/>
            <person name="Formighieri E.F."/>
            <person name="Melo I.S."/>
            <person name="Favaro L.C.L."/>
        </authorList>
    </citation>
    <scope>NUCLEOTIDE SEQUENCE [LARGE SCALE GENOMIC DNA]</scope>
    <source>
        <strain evidence="2 3">CCMA-1212</strain>
    </source>
</reference>
<dbReference type="GeneID" id="300578590"/>
<dbReference type="EMBL" id="PPTA01000009">
    <property type="protein sequence ID" value="TFB01146.1"/>
    <property type="molecule type" value="Genomic_DNA"/>
</dbReference>
<gene>
    <name evidence="2" type="ORF">CCMA1212_006952</name>
</gene>
<feature type="transmembrane region" description="Helical" evidence="1">
    <location>
        <begin position="12"/>
        <end position="33"/>
    </location>
</feature>
<proteinExistence type="predicted"/>
<dbReference type="Proteomes" id="UP001642720">
    <property type="component" value="Unassembled WGS sequence"/>
</dbReference>
<keyword evidence="1" id="KW-0812">Transmembrane</keyword>
<keyword evidence="3" id="KW-1185">Reference proteome</keyword>
<keyword evidence="1" id="KW-1133">Transmembrane helix</keyword>
<organism evidence="2 3">
    <name type="scientific">Trichoderma ghanense</name>
    <dbReference type="NCBI Taxonomy" id="65468"/>
    <lineage>
        <taxon>Eukaryota</taxon>
        <taxon>Fungi</taxon>
        <taxon>Dikarya</taxon>
        <taxon>Ascomycota</taxon>
        <taxon>Pezizomycotina</taxon>
        <taxon>Sordariomycetes</taxon>
        <taxon>Hypocreomycetidae</taxon>
        <taxon>Hypocreales</taxon>
        <taxon>Hypocreaceae</taxon>
        <taxon>Trichoderma</taxon>
    </lineage>
</organism>
<name>A0ABY2GZJ6_9HYPO</name>
<protein>
    <submittedName>
        <fullName evidence="2">Uncharacterized protein</fullName>
    </submittedName>
</protein>
<evidence type="ECO:0000256" key="1">
    <source>
        <dbReference type="SAM" id="Phobius"/>
    </source>
</evidence>
<accession>A0ABY2GZJ6</accession>
<sequence>MELPFITNSDAISRLLTFVYGVLQLSYIAYSIFGGQRKSKPHSTGSSSRAWKVKISVGTAYEPDKGRRVILGISLGFAAWKCKLDLMKWKAKPKYKVSL</sequence>
<evidence type="ECO:0000313" key="2">
    <source>
        <dbReference type="EMBL" id="TFB01146.1"/>
    </source>
</evidence>
<comment type="caution">
    <text evidence="2">The sequence shown here is derived from an EMBL/GenBank/DDBJ whole genome shotgun (WGS) entry which is preliminary data.</text>
</comment>
<keyword evidence="1" id="KW-0472">Membrane</keyword>
<dbReference type="RefSeq" id="XP_073557347.1">
    <property type="nucleotide sequence ID" value="XM_073704140.1"/>
</dbReference>
<evidence type="ECO:0000313" key="3">
    <source>
        <dbReference type="Proteomes" id="UP001642720"/>
    </source>
</evidence>